<gene>
    <name evidence="1" type="ORF">MPL3356_60499</name>
</gene>
<organism evidence="1 2">
    <name type="scientific">Mesorhizobium plurifarium</name>
    <dbReference type="NCBI Taxonomy" id="69974"/>
    <lineage>
        <taxon>Bacteria</taxon>
        <taxon>Pseudomonadati</taxon>
        <taxon>Pseudomonadota</taxon>
        <taxon>Alphaproteobacteria</taxon>
        <taxon>Hyphomicrobiales</taxon>
        <taxon>Phyllobacteriaceae</taxon>
        <taxon>Mesorhizobium</taxon>
    </lineage>
</organism>
<keyword evidence="2" id="KW-1185">Reference proteome</keyword>
<dbReference type="AlphaFoldDB" id="A0A090E9T5"/>
<evidence type="ECO:0000313" key="2">
    <source>
        <dbReference type="Proteomes" id="UP000045285"/>
    </source>
</evidence>
<accession>A0A090E9T5</accession>
<sequence>MNLGFRPGLRPPTTVDYEAMKRNALHDQGLLVISVDDPRLSWPQREMLRQIGEKIYGRPRAQERSNGRKG</sequence>
<proteinExistence type="predicted"/>
<evidence type="ECO:0000313" key="1">
    <source>
        <dbReference type="EMBL" id="CDX26690.1"/>
    </source>
</evidence>
<name>A0A090E9T5_MESPL</name>
<dbReference type="Proteomes" id="UP000045285">
    <property type="component" value="Unassembled WGS sequence"/>
</dbReference>
<dbReference type="EMBL" id="CCMZ01000056">
    <property type="protein sequence ID" value="CDX26690.1"/>
    <property type="molecule type" value="Genomic_DNA"/>
</dbReference>
<reference evidence="2" key="1">
    <citation type="submission" date="2014-08" db="EMBL/GenBank/DDBJ databases">
        <authorList>
            <person name="Moulin L."/>
        </authorList>
    </citation>
    <scope>NUCLEOTIDE SEQUENCE [LARGE SCALE GENOMIC DNA]</scope>
</reference>
<protein>
    <submittedName>
        <fullName evidence="1">Uncharacterized protein</fullName>
    </submittedName>
</protein>